<dbReference type="AlphaFoldDB" id="A0A0E9XRE4"/>
<accession>A0A0E9XRE4</accession>
<dbReference type="EMBL" id="GBXM01004157">
    <property type="protein sequence ID" value="JAI04421.1"/>
    <property type="molecule type" value="Transcribed_RNA"/>
</dbReference>
<reference evidence="1" key="2">
    <citation type="journal article" date="2015" name="Fish Shellfish Immunol.">
        <title>Early steps in the European eel (Anguilla anguilla)-Vibrio vulnificus interaction in the gills: Role of the RtxA13 toxin.</title>
        <authorList>
            <person name="Callol A."/>
            <person name="Pajuelo D."/>
            <person name="Ebbesson L."/>
            <person name="Teles M."/>
            <person name="MacKenzie S."/>
            <person name="Amaro C."/>
        </authorList>
    </citation>
    <scope>NUCLEOTIDE SEQUENCE</scope>
</reference>
<protein>
    <submittedName>
        <fullName evidence="1">Uncharacterized protein</fullName>
    </submittedName>
</protein>
<name>A0A0E9XRE4_ANGAN</name>
<evidence type="ECO:0000313" key="1">
    <source>
        <dbReference type="EMBL" id="JAI04421.1"/>
    </source>
</evidence>
<reference evidence="1" key="1">
    <citation type="submission" date="2014-11" db="EMBL/GenBank/DDBJ databases">
        <authorList>
            <person name="Amaro Gonzalez C."/>
        </authorList>
    </citation>
    <scope>NUCLEOTIDE SEQUENCE</scope>
</reference>
<organism evidence="1">
    <name type="scientific">Anguilla anguilla</name>
    <name type="common">European freshwater eel</name>
    <name type="synonym">Muraena anguilla</name>
    <dbReference type="NCBI Taxonomy" id="7936"/>
    <lineage>
        <taxon>Eukaryota</taxon>
        <taxon>Metazoa</taxon>
        <taxon>Chordata</taxon>
        <taxon>Craniata</taxon>
        <taxon>Vertebrata</taxon>
        <taxon>Euteleostomi</taxon>
        <taxon>Actinopterygii</taxon>
        <taxon>Neopterygii</taxon>
        <taxon>Teleostei</taxon>
        <taxon>Anguilliformes</taxon>
        <taxon>Anguillidae</taxon>
        <taxon>Anguilla</taxon>
    </lineage>
</organism>
<sequence length="98" mass="10557">MHTSPLEHFFKPTIKTSSATACLRCFCILCCNGYRFALTLHHRSTTCCLDLLLDTGGWGQGGGSVLVFLLFNSGDVLSFQVDKVVHAGALVSSMLVCS</sequence>
<proteinExistence type="predicted"/>